<name>A0AAN6FDP3_9PEZI</name>
<evidence type="ECO:0000256" key="7">
    <source>
        <dbReference type="PROSITE-ProRule" id="PRU01393"/>
    </source>
</evidence>
<comment type="similarity">
    <text evidence="2 7 8">Belongs to the peptidase C12 family.</text>
</comment>
<gene>
    <name evidence="10" type="ORF">LTR82_012514</name>
</gene>
<protein>
    <recommendedName>
        <fullName evidence="8">Ubiquitin carboxyl-terminal hydrolase</fullName>
        <ecNumber evidence="8">3.4.19.12</ecNumber>
    </recommendedName>
</protein>
<dbReference type="EMBL" id="JASUXU010000050">
    <property type="protein sequence ID" value="KAK0315978.1"/>
    <property type="molecule type" value="Genomic_DNA"/>
</dbReference>
<dbReference type="CDD" id="cd09616">
    <property type="entry name" value="Peptidase_C12_UCH_L1_L3"/>
    <property type="match status" value="1"/>
</dbReference>
<reference evidence="10" key="1">
    <citation type="submission" date="2021-12" db="EMBL/GenBank/DDBJ databases">
        <title>Black yeast isolated from Biological Soil Crust.</title>
        <authorList>
            <person name="Kurbessoian T."/>
        </authorList>
    </citation>
    <scope>NUCLEOTIDE SEQUENCE</scope>
    <source>
        <strain evidence="10">CCFEE 5208</strain>
    </source>
</reference>
<dbReference type="PROSITE" id="PS52048">
    <property type="entry name" value="UCH_DOMAIN"/>
    <property type="match status" value="1"/>
</dbReference>
<evidence type="ECO:0000256" key="3">
    <source>
        <dbReference type="ARBA" id="ARBA00022670"/>
    </source>
</evidence>
<dbReference type="Proteomes" id="UP001168146">
    <property type="component" value="Unassembled WGS sequence"/>
</dbReference>
<comment type="caution">
    <text evidence="10">The sequence shown here is derived from an EMBL/GenBank/DDBJ whole genome shotgun (WGS) entry which is preliminary data.</text>
</comment>
<evidence type="ECO:0000256" key="6">
    <source>
        <dbReference type="ARBA" id="ARBA00022807"/>
    </source>
</evidence>
<accession>A0AAN6FDP3</accession>
<evidence type="ECO:0000313" key="11">
    <source>
        <dbReference type="Proteomes" id="UP001168146"/>
    </source>
</evidence>
<dbReference type="AlphaFoldDB" id="A0AAN6FDP3"/>
<sequence length="356" mass="37987">MAEMVDGEFERVAYGADVDVDCCAVGLGELAGGGEVVGEELLADFGYAGVDEDVVEMVEVGCCLREGGSLGLPACDVALDVQEAGGGSPPSKPIKTVTNPAPPTMSRNDRGVYIAPSGKKTFIPLENNPAIFTELIHSLGVSPQLAFYDIYSLSDPDLLALIPKPVHALIFISPADVYHRVRETDAGTKNLTYSGSGDEEPVIWFKQTIGHACGLIALLHSVCNGSARRFITPGSTLEKLLREATPLKPLQRAEVLYNSDELEKAHMAVAFKGDSVAPLAAEPNGYHFISFVQGKDGHLYELEGSWDGPIDRGAMGLGEDVMSEKALEAGVRRFVKAAEGNMEMSMIALCTKPEDE</sequence>
<evidence type="ECO:0000256" key="1">
    <source>
        <dbReference type="ARBA" id="ARBA00000707"/>
    </source>
</evidence>
<dbReference type="PANTHER" id="PTHR10589">
    <property type="entry name" value="UBIQUITIN CARBOXYL-TERMINAL HYDROLASE"/>
    <property type="match status" value="1"/>
</dbReference>
<feature type="domain" description="UCH catalytic" evidence="9">
    <location>
        <begin position="121"/>
        <end position="351"/>
    </location>
</feature>
<dbReference type="Gene3D" id="3.40.532.10">
    <property type="entry name" value="Peptidase C12, ubiquitin carboxyl-terminal hydrolase"/>
    <property type="match status" value="1"/>
</dbReference>
<dbReference type="InterPro" id="IPR036959">
    <property type="entry name" value="Peptidase_C12_UCH_sf"/>
</dbReference>
<evidence type="ECO:0000313" key="10">
    <source>
        <dbReference type="EMBL" id="KAK0315978.1"/>
    </source>
</evidence>
<proteinExistence type="inferred from homology"/>
<dbReference type="SUPFAM" id="SSF54001">
    <property type="entry name" value="Cysteine proteinases"/>
    <property type="match status" value="1"/>
</dbReference>
<dbReference type="InterPro" id="IPR038765">
    <property type="entry name" value="Papain-like_cys_pep_sf"/>
</dbReference>
<evidence type="ECO:0000259" key="9">
    <source>
        <dbReference type="PROSITE" id="PS52048"/>
    </source>
</evidence>
<dbReference type="Pfam" id="PF01088">
    <property type="entry name" value="Peptidase_C12"/>
    <property type="match status" value="1"/>
</dbReference>
<keyword evidence="5 8" id="KW-0378">Hydrolase</keyword>
<dbReference type="GO" id="GO:0004843">
    <property type="term" value="F:cysteine-type deubiquitinase activity"/>
    <property type="evidence" value="ECO:0007669"/>
    <property type="project" value="UniProtKB-EC"/>
</dbReference>
<evidence type="ECO:0000256" key="8">
    <source>
        <dbReference type="RuleBase" id="RU361215"/>
    </source>
</evidence>
<evidence type="ECO:0000256" key="2">
    <source>
        <dbReference type="ARBA" id="ARBA00009326"/>
    </source>
</evidence>
<comment type="caution">
    <text evidence="7">Lacks conserved residue(s) required for the propagation of feature annotation.</text>
</comment>
<comment type="catalytic activity">
    <reaction evidence="1 8">
        <text>Thiol-dependent hydrolysis of ester, thioester, amide, peptide and isopeptide bonds formed by the C-terminal Gly of ubiquitin (a 76-residue protein attached to proteins as an intracellular targeting signal).</text>
        <dbReference type="EC" id="3.4.19.12"/>
    </reaction>
</comment>
<dbReference type="InterPro" id="IPR001578">
    <property type="entry name" value="Peptidase_C12_UCH"/>
</dbReference>
<dbReference type="GO" id="GO:0006511">
    <property type="term" value="P:ubiquitin-dependent protein catabolic process"/>
    <property type="evidence" value="ECO:0007669"/>
    <property type="project" value="UniProtKB-UniRule"/>
</dbReference>
<dbReference type="EC" id="3.4.19.12" evidence="8"/>
<keyword evidence="3 8" id="KW-0645">Protease</keyword>
<evidence type="ECO:0000256" key="4">
    <source>
        <dbReference type="ARBA" id="ARBA00022786"/>
    </source>
</evidence>
<keyword evidence="4 8" id="KW-0833">Ubl conjugation pathway</keyword>
<dbReference type="PRINTS" id="PR00707">
    <property type="entry name" value="UBCTHYDRLASE"/>
</dbReference>
<dbReference type="GO" id="GO:0016579">
    <property type="term" value="P:protein deubiquitination"/>
    <property type="evidence" value="ECO:0007669"/>
    <property type="project" value="TreeGrafter"/>
</dbReference>
<dbReference type="PANTHER" id="PTHR10589:SF17">
    <property type="entry name" value="UBIQUITIN CARBOXYL-TERMINAL HYDROLASE"/>
    <property type="match status" value="1"/>
</dbReference>
<evidence type="ECO:0000256" key="5">
    <source>
        <dbReference type="ARBA" id="ARBA00022801"/>
    </source>
</evidence>
<keyword evidence="6 8" id="KW-0788">Thiol protease</keyword>
<organism evidence="10 11">
    <name type="scientific">Friedmanniomyces endolithicus</name>
    <dbReference type="NCBI Taxonomy" id="329885"/>
    <lineage>
        <taxon>Eukaryota</taxon>
        <taxon>Fungi</taxon>
        <taxon>Dikarya</taxon>
        <taxon>Ascomycota</taxon>
        <taxon>Pezizomycotina</taxon>
        <taxon>Dothideomycetes</taxon>
        <taxon>Dothideomycetidae</taxon>
        <taxon>Mycosphaerellales</taxon>
        <taxon>Teratosphaeriaceae</taxon>
        <taxon>Friedmanniomyces</taxon>
    </lineage>
</organism>
<dbReference type="GO" id="GO:0005737">
    <property type="term" value="C:cytoplasm"/>
    <property type="evidence" value="ECO:0007669"/>
    <property type="project" value="TreeGrafter"/>
</dbReference>